<feature type="coiled-coil region" evidence="1">
    <location>
        <begin position="224"/>
        <end position="253"/>
    </location>
</feature>
<organism evidence="3 4">
    <name type="scientific">Penicillium oxalicum (strain 114-2 / CGMCC 5302)</name>
    <name type="common">Penicillium decumbens</name>
    <dbReference type="NCBI Taxonomy" id="933388"/>
    <lineage>
        <taxon>Eukaryota</taxon>
        <taxon>Fungi</taxon>
        <taxon>Dikarya</taxon>
        <taxon>Ascomycota</taxon>
        <taxon>Pezizomycotina</taxon>
        <taxon>Eurotiomycetes</taxon>
        <taxon>Eurotiomycetidae</taxon>
        <taxon>Eurotiales</taxon>
        <taxon>Aspergillaceae</taxon>
        <taxon>Penicillium</taxon>
    </lineage>
</organism>
<keyword evidence="1" id="KW-0175">Coiled coil</keyword>
<feature type="compositionally biased region" description="Basic residues" evidence="2">
    <location>
        <begin position="431"/>
        <end position="440"/>
    </location>
</feature>
<dbReference type="AlphaFoldDB" id="S8AYG2"/>
<dbReference type="Proteomes" id="UP000019376">
    <property type="component" value="Unassembled WGS sequence"/>
</dbReference>
<sequence length="536" mass="59522">MDLSSLERPAVLCQCLRCSSSLAVLENEWGKLSSVYAVPTAWLSVNLQRISVAQEQKHIPQTSEMSMLRGRFAQEVSCKLCQQKLAVLCGLDDGPHVLWKMSKVSFRDIVTMRTAEPLFKDGALDKLFQPRSAAEPFRQSVQPMDENALVPTSSQDMVSMEPSMHRQMQHHNRSIDQISNSVNTLHDTMADLKHSFTSLRLELNAPSRNLIDNDTMKGPGFDMIATVLKELKCKSEENEKMKLEMETLKLKNRMMEEYRIKSPAPQVDVPDQLTEVQSPGLLQAGKKRAWPDAFTAGRAPTVADSFDEDDMADDLTLDNLPDGNSRVSALPVGRQLPSRPAQSQIQYEINQTSEKTVNRQPQPSGPKRQRLNPQKEDTALGGSRKVGRPRKSNGPQKDAEPSPAPAPAVLAGSETSTQVPLAPASPEPPTAKRRRLRRSTRSQSFGLNTTAQNEATESSTLNLDPALSQETGQDVPQAKDKTQPSASTESIQEAARMTDAARQFEEEKRKAKIAARDAQIRRVMEQEEEMETDGSR</sequence>
<evidence type="ECO:0000313" key="4">
    <source>
        <dbReference type="Proteomes" id="UP000019376"/>
    </source>
</evidence>
<name>S8AYG2_PENO1</name>
<feature type="compositionally biased region" description="Polar residues" evidence="2">
    <location>
        <begin position="445"/>
        <end position="474"/>
    </location>
</feature>
<evidence type="ECO:0000256" key="2">
    <source>
        <dbReference type="SAM" id="MobiDB-lite"/>
    </source>
</evidence>
<feature type="compositionally biased region" description="Basic and acidic residues" evidence="2">
    <location>
        <begin position="502"/>
        <end position="516"/>
    </location>
</feature>
<keyword evidence="4" id="KW-1185">Reference proteome</keyword>
<reference evidence="3 4" key="1">
    <citation type="journal article" date="2013" name="PLoS ONE">
        <title>Genomic and secretomic analyses reveal unique features of the lignocellulolytic enzyme system of Penicillium decumbens.</title>
        <authorList>
            <person name="Liu G."/>
            <person name="Zhang L."/>
            <person name="Wei X."/>
            <person name="Zou G."/>
            <person name="Qin Y."/>
            <person name="Ma L."/>
            <person name="Li J."/>
            <person name="Zheng H."/>
            <person name="Wang S."/>
            <person name="Wang C."/>
            <person name="Xun L."/>
            <person name="Zhao G.-P."/>
            <person name="Zhou Z."/>
            <person name="Qu Y."/>
        </authorList>
    </citation>
    <scope>NUCLEOTIDE SEQUENCE [LARGE SCALE GENOMIC DNA]</scope>
    <source>
        <strain evidence="4">114-2 / CGMCC 5302</strain>
    </source>
</reference>
<gene>
    <name evidence="3" type="ORF">PDE_06358</name>
</gene>
<feature type="region of interest" description="Disordered" evidence="2">
    <location>
        <begin position="313"/>
        <end position="516"/>
    </location>
</feature>
<accession>S8AYG2</accession>
<proteinExistence type="predicted"/>
<evidence type="ECO:0000256" key="1">
    <source>
        <dbReference type="SAM" id="Coils"/>
    </source>
</evidence>
<feature type="compositionally biased region" description="Polar residues" evidence="2">
    <location>
        <begin position="340"/>
        <end position="362"/>
    </location>
</feature>
<dbReference type="eggNOG" id="ENOG502SJVM">
    <property type="taxonomic scope" value="Eukaryota"/>
</dbReference>
<dbReference type="STRING" id="933388.S8AYG2"/>
<protein>
    <submittedName>
        <fullName evidence="3">Uncharacterized protein</fullName>
    </submittedName>
</protein>
<dbReference type="EMBL" id="KB644413">
    <property type="protein sequence ID" value="EPS31403.1"/>
    <property type="molecule type" value="Genomic_DNA"/>
</dbReference>
<dbReference type="PhylomeDB" id="S8AYG2"/>
<evidence type="ECO:0000313" key="3">
    <source>
        <dbReference type="EMBL" id="EPS31403.1"/>
    </source>
</evidence>
<dbReference type="HOGENOM" id="CLU_035327_0_0_1"/>
<dbReference type="OrthoDB" id="4187489at2759"/>